<dbReference type="CDD" id="cd06263">
    <property type="entry name" value="MAM"/>
    <property type="match status" value="1"/>
</dbReference>
<evidence type="ECO:0000313" key="2">
    <source>
        <dbReference type="EMBL" id="CAE7210682.1"/>
    </source>
</evidence>
<accession>A0A812JNG9</accession>
<sequence>MSHLHGHYAVKANWRNFLTNHFVLTSPMFNESSGLLGLSFSYHMYIPLNVFVSELWLQCWTAENGWDTLWSRSGPQQENASIPWLSAQVVVPLRARVLRFVGTTGDVAVDNVVAATITPLEFASLSCDFETDLCLWTNTASTLWTRTSGSTPSPGTGPEAAVEGSYYMYAQADGAANKQYMLTSPAFNESSSFRALSFSYHMYGSSMGKLELQYWTAENGWDALWSRSGQQQDSSSSAWLSTQVEVPLQAGLLRFVGTTGSDSEGDMAVDNVVAATITPVEFASLSCDFETDLCLWSDT</sequence>
<reference evidence="2" key="1">
    <citation type="submission" date="2021-02" db="EMBL/GenBank/DDBJ databases">
        <authorList>
            <person name="Dougan E. K."/>
            <person name="Rhodes N."/>
            <person name="Thang M."/>
            <person name="Chan C."/>
        </authorList>
    </citation>
    <scope>NUCLEOTIDE SEQUENCE</scope>
</reference>
<dbReference type="InterPro" id="IPR013320">
    <property type="entry name" value="ConA-like_dom_sf"/>
</dbReference>
<name>A0A812JNG9_9DINO</name>
<keyword evidence="3" id="KW-1185">Reference proteome</keyword>
<organism evidence="2 3">
    <name type="scientific">Symbiodinium natans</name>
    <dbReference type="NCBI Taxonomy" id="878477"/>
    <lineage>
        <taxon>Eukaryota</taxon>
        <taxon>Sar</taxon>
        <taxon>Alveolata</taxon>
        <taxon>Dinophyceae</taxon>
        <taxon>Suessiales</taxon>
        <taxon>Symbiodiniaceae</taxon>
        <taxon>Symbiodinium</taxon>
    </lineage>
</organism>
<feature type="non-terminal residue" evidence="2">
    <location>
        <position position="299"/>
    </location>
</feature>
<dbReference type="InterPro" id="IPR000998">
    <property type="entry name" value="MAM_dom"/>
</dbReference>
<proteinExistence type="predicted"/>
<dbReference type="PANTHER" id="PTHR23282:SF101">
    <property type="entry name" value="MAM DOMAIN-CONTAINING PROTEIN"/>
    <property type="match status" value="1"/>
</dbReference>
<dbReference type="SUPFAM" id="SSF49899">
    <property type="entry name" value="Concanavalin A-like lectins/glucanases"/>
    <property type="match status" value="2"/>
</dbReference>
<dbReference type="AlphaFoldDB" id="A0A812JNG9"/>
<dbReference type="SMART" id="SM00137">
    <property type="entry name" value="MAM"/>
    <property type="match status" value="1"/>
</dbReference>
<dbReference type="EMBL" id="CAJNDS010000480">
    <property type="protein sequence ID" value="CAE7210682.1"/>
    <property type="molecule type" value="Genomic_DNA"/>
</dbReference>
<gene>
    <name evidence="2" type="ORF">SNAT2548_LOCUS7040</name>
</gene>
<dbReference type="Pfam" id="PF00629">
    <property type="entry name" value="MAM"/>
    <property type="match status" value="1"/>
</dbReference>
<comment type="caution">
    <text evidence="2">The sequence shown here is derived from an EMBL/GenBank/DDBJ whole genome shotgun (WGS) entry which is preliminary data.</text>
</comment>
<dbReference type="OrthoDB" id="412155at2759"/>
<dbReference type="PROSITE" id="PS50060">
    <property type="entry name" value="MAM_2"/>
    <property type="match status" value="1"/>
</dbReference>
<dbReference type="PANTHER" id="PTHR23282">
    <property type="entry name" value="APICAL ENDOSOMAL GLYCOPROTEIN PRECURSOR"/>
    <property type="match status" value="1"/>
</dbReference>
<dbReference type="InterPro" id="IPR051560">
    <property type="entry name" value="MAM_domain-containing"/>
</dbReference>
<feature type="domain" description="MAM" evidence="1">
    <location>
        <begin position="125"/>
        <end position="289"/>
    </location>
</feature>
<evidence type="ECO:0000259" key="1">
    <source>
        <dbReference type="PROSITE" id="PS50060"/>
    </source>
</evidence>
<dbReference type="Gene3D" id="2.60.120.200">
    <property type="match status" value="2"/>
</dbReference>
<dbReference type="Proteomes" id="UP000604046">
    <property type="component" value="Unassembled WGS sequence"/>
</dbReference>
<dbReference type="GO" id="GO:0016020">
    <property type="term" value="C:membrane"/>
    <property type="evidence" value="ECO:0007669"/>
    <property type="project" value="InterPro"/>
</dbReference>
<protein>
    <recommendedName>
        <fullName evidence="1">MAM domain-containing protein</fullName>
    </recommendedName>
</protein>
<evidence type="ECO:0000313" key="3">
    <source>
        <dbReference type="Proteomes" id="UP000604046"/>
    </source>
</evidence>